<dbReference type="Proteomes" id="UP001172083">
    <property type="component" value="Unassembled WGS sequence"/>
</dbReference>
<name>A0ABT8LG56_9BACT</name>
<comment type="caution">
    <text evidence="2">The sequence shown here is derived from an EMBL/GenBank/DDBJ whole genome shotgun (WGS) entry which is preliminary data.</text>
</comment>
<organism evidence="2 3">
    <name type="scientific">Agaribacillus aureus</name>
    <dbReference type="NCBI Taxonomy" id="3051825"/>
    <lineage>
        <taxon>Bacteria</taxon>
        <taxon>Pseudomonadati</taxon>
        <taxon>Bacteroidota</taxon>
        <taxon>Cytophagia</taxon>
        <taxon>Cytophagales</taxon>
        <taxon>Splendidivirgaceae</taxon>
        <taxon>Agaribacillus</taxon>
    </lineage>
</organism>
<feature type="signal peptide" evidence="1">
    <location>
        <begin position="1"/>
        <end position="27"/>
    </location>
</feature>
<proteinExistence type="predicted"/>
<keyword evidence="3" id="KW-1185">Reference proteome</keyword>
<reference evidence="2" key="1">
    <citation type="submission" date="2023-06" db="EMBL/GenBank/DDBJ databases">
        <title>Genomic of Agaribacillus aureum.</title>
        <authorList>
            <person name="Wang G."/>
        </authorList>
    </citation>
    <scope>NUCLEOTIDE SEQUENCE</scope>
    <source>
        <strain evidence="2">BMA12</strain>
    </source>
</reference>
<gene>
    <name evidence="2" type="ORF">QQ020_32200</name>
</gene>
<sequence length="161" mass="17951">MDVSKNVKLTFLTFLLLAVVSFSQVQAQDGEITDQDLRKYALLNEVVDLMKKDISVMVNGMIKNQEGMTGKRFKELQSAKGDKAKYEAMGAKEFEMKFMELVNKKQSERIEAIKTVNQALATKMVGDGGKVYKKIKSELSTNADLKAKYDQIVASLRGAEG</sequence>
<dbReference type="RefSeq" id="WP_346762114.1">
    <property type="nucleotide sequence ID" value="NZ_JAUJEB010000010.1"/>
</dbReference>
<evidence type="ECO:0000256" key="1">
    <source>
        <dbReference type="SAM" id="SignalP"/>
    </source>
</evidence>
<feature type="chain" id="PRO_5045290273" evidence="1">
    <location>
        <begin position="28"/>
        <end position="161"/>
    </location>
</feature>
<evidence type="ECO:0000313" key="2">
    <source>
        <dbReference type="EMBL" id="MDN5216777.1"/>
    </source>
</evidence>
<dbReference type="EMBL" id="JAUJEB010000010">
    <property type="protein sequence ID" value="MDN5216777.1"/>
    <property type="molecule type" value="Genomic_DNA"/>
</dbReference>
<accession>A0ABT8LG56</accession>
<keyword evidence="1" id="KW-0732">Signal</keyword>
<evidence type="ECO:0000313" key="3">
    <source>
        <dbReference type="Proteomes" id="UP001172083"/>
    </source>
</evidence>
<protein>
    <submittedName>
        <fullName evidence="2">Uncharacterized protein</fullName>
    </submittedName>
</protein>